<dbReference type="SUPFAM" id="SSF161111">
    <property type="entry name" value="Cation efflux protein transmembrane domain-like"/>
    <property type="match status" value="1"/>
</dbReference>
<feature type="transmembrane region" description="Helical" evidence="6">
    <location>
        <begin position="117"/>
        <end position="138"/>
    </location>
</feature>
<dbReference type="GO" id="GO:0005886">
    <property type="term" value="C:plasma membrane"/>
    <property type="evidence" value="ECO:0007669"/>
    <property type="project" value="TreeGrafter"/>
</dbReference>
<evidence type="ECO:0000256" key="1">
    <source>
        <dbReference type="ARBA" id="ARBA00004141"/>
    </source>
</evidence>
<dbReference type="InterPro" id="IPR027469">
    <property type="entry name" value="Cation_efflux_TMD_sf"/>
</dbReference>
<reference evidence="9" key="1">
    <citation type="submission" date="2016-11" db="EMBL/GenBank/DDBJ databases">
        <authorList>
            <person name="Varghese N."/>
            <person name="Submissions S."/>
        </authorList>
    </citation>
    <scope>NUCLEOTIDE SEQUENCE [LARGE SCALE GENOMIC DNA]</scope>
    <source>
        <strain evidence="9">CECT 8089</strain>
    </source>
</reference>
<dbReference type="PANTHER" id="PTHR43840">
    <property type="entry name" value="MITOCHONDRIAL METAL TRANSPORTER 1-RELATED"/>
    <property type="match status" value="1"/>
</dbReference>
<evidence type="ECO:0000259" key="7">
    <source>
        <dbReference type="Pfam" id="PF01545"/>
    </source>
</evidence>
<dbReference type="InterPro" id="IPR058533">
    <property type="entry name" value="Cation_efflux_TM"/>
</dbReference>
<keyword evidence="9" id="KW-1185">Reference proteome</keyword>
<dbReference type="PANTHER" id="PTHR43840:SF15">
    <property type="entry name" value="MITOCHONDRIAL METAL TRANSPORTER 1-RELATED"/>
    <property type="match status" value="1"/>
</dbReference>
<feature type="transmembrane region" description="Helical" evidence="6">
    <location>
        <begin position="81"/>
        <end position="105"/>
    </location>
</feature>
<keyword evidence="2" id="KW-0813">Transport</keyword>
<feature type="transmembrane region" description="Helical" evidence="6">
    <location>
        <begin position="186"/>
        <end position="205"/>
    </location>
</feature>
<feature type="transmembrane region" description="Helical" evidence="6">
    <location>
        <begin position="40"/>
        <end position="60"/>
    </location>
</feature>
<feature type="transmembrane region" description="Helical" evidence="6">
    <location>
        <begin position="12"/>
        <end position="34"/>
    </location>
</feature>
<keyword evidence="4 6" id="KW-1133">Transmembrane helix</keyword>
<evidence type="ECO:0000313" key="9">
    <source>
        <dbReference type="Proteomes" id="UP000184305"/>
    </source>
</evidence>
<comment type="subcellular location">
    <subcellularLocation>
        <location evidence="1">Membrane</location>
        <topology evidence="1">Multi-pass membrane protein</topology>
    </subcellularLocation>
</comment>
<dbReference type="GO" id="GO:0015093">
    <property type="term" value="F:ferrous iron transmembrane transporter activity"/>
    <property type="evidence" value="ECO:0007669"/>
    <property type="project" value="TreeGrafter"/>
</dbReference>
<gene>
    <name evidence="8" type="ORF">SAMN05216288_2842</name>
</gene>
<feature type="domain" description="Cation efflux protein transmembrane" evidence="7">
    <location>
        <begin position="13"/>
        <end position="220"/>
    </location>
</feature>
<evidence type="ECO:0000256" key="6">
    <source>
        <dbReference type="SAM" id="Phobius"/>
    </source>
</evidence>
<dbReference type="AlphaFoldDB" id="A0A1M7FDT0"/>
<feature type="transmembrane region" description="Helical" evidence="6">
    <location>
        <begin position="159"/>
        <end position="180"/>
    </location>
</feature>
<protein>
    <submittedName>
        <fullName evidence="8">Predicted Co/Zn/Cd cation transporter, cation efflux family</fullName>
    </submittedName>
</protein>
<name>A0A1M7FDT0_9GAMM</name>
<evidence type="ECO:0000256" key="4">
    <source>
        <dbReference type="ARBA" id="ARBA00022989"/>
    </source>
</evidence>
<keyword evidence="5 6" id="KW-0472">Membrane</keyword>
<dbReference type="InterPro" id="IPR050291">
    <property type="entry name" value="CDF_Transporter"/>
</dbReference>
<sequence length="310" mass="33742">MAMNTEQGILRGSIAMTLLVAGFGIVIGLLSGSFSIVFDGVYSLADASMSGLALVVSTLIRRHTSQSEASRRLAERFNKGFWHLEPMALALNGTLLCGVVAYALINAVANLLSGGTPLAFGLAALYAGISTLICFAFASYEFRANRRIRSDFLALDAKGWVMSGCISLALLIAFVVGYLIEQTRYAWLGPYIDPAVLALICLVILPMPLATIRQALADILLVTPPALKQHVDDVAQGIVEQYGFISHQAYVARVGRARQIELYFIVPLDWPAQTLDEWDSMRDVIGQAIGDEGPNRWLTIAFTTDPQWSR</sequence>
<evidence type="ECO:0000256" key="3">
    <source>
        <dbReference type="ARBA" id="ARBA00022692"/>
    </source>
</evidence>
<dbReference type="Pfam" id="PF01545">
    <property type="entry name" value="Cation_efflux"/>
    <property type="match status" value="1"/>
</dbReference>
<dbReference type="Gene3D" id="1.20.1510.10">
    <property type="entry name" value="Cation efflux protein transmembrane domain"/>
    <property type="match status" value="1"/>
</dbReference>
<accession>A0A1M7FDT0</accession>
<dbReference type="GO" id="GO:0015086">
    <property type="term" value="F:cadmium ion transmembrane transporter activity"/>
    <property type="evidence" value="ECO:0007669"/>
    <property type="project" value="TreeGrafter"/>
</dbReference>
<proteinExistence type="predicted"/>
<dbReference type="GO" id="GO:0006882">
    <property type="term" value="P:intracellular zinc ion homeostasis"/>
    <property type="evidence" value="ECO:0007669"/>
    <property type="project" value="TreeGrafter"/>
</dbReference>
<keyword evidence="3 6" id="KW-0812">Transmembrane</keyword>
<dbReference type="EMBL" id="FRBQ01000003">
    <property type="protein sequence ID" value="SHM01938.1"/>
    <property type="molecule type" value="Genomic_DNA"/>
</dbReference>
<dbReference type="GO" id="GO:0015341">
    <property type="term" value="F:zinc efflux antiporter activity"/>
    <property type="evidence" value="ECO:0007669"/>
    <property type="project" value="TreeGrafter"/>
</dbReference>
<evidence type="ECO:0000313" key="8">
    <source>
        <dbReference type="EMBL" id="SHM01938.1"/>
    </source>
</evidence>
<dbReference type="STRING" id="1220495.SAMN05216288_2842"/>
<evidence type="ECO:0000256" key="5">
    <source>
        <dbReference type="ARBA" id="ARBA00023136"/>
    </source>
</evidence>
<evidence type="ECO:0000256" key="2">
    <source>
        <dbReference type="ARBA" id="ARBA00022448"/>
    </source>
</evidence>
<organism evidence="8 9">
    <name type="scientific">Phytopseudomonas punonensis</name>
    <dbReference type="NCBI Taxonomy" id="1220495"/>
    <lineage>
        <taxon>Bacteria</taxon>
        <taxon>Pseudomonadati</taxon>
        <taxon>Pseudomonadota</taxon>
        <taxon>Gammaproteobacteria</taxon>
        <taxon>Pseudomonadales</taxon>
        <taxon>Pseudomonadaceae</taxon>
        <taxon>Phytopseudomonas</taxon>
    </lineage>
</organism>
<dbReference type="Proteomes" id="UP000184305">
    <property type="component" value="Unassembled WGS sequence"/>
</dbReference>